<dbReference type="Pfam" id="PF01476">
    <property type="entry name" value="LysM"/>
    <property type="match status" value="1"/>
</dbReference>
<gene>
    <name evidence="3" type="ORF">pipiens_016465</name>
</gene>
<dbReference type="SMART" id="SM00257">
    <property type="entry name" value="LysM"/>
    <property type="match status" value="1"/>
</dbReference>
<feature type="region of interest" description="Disordered" evidence="1">
    <location>
        <begin position="192"/>
        <end position="211"/>
    </location>
</feature>
<sequence length="363" mass="39314">MFVLVSDGGTTTGATAMEDETIFGEKQSIRDSARTLKSTAAYPAAAAGTAAGWRRVSRSPALLATEVFIRHDVERTDTLQGIALKYGCSMEQIRRINRLLPTDTIFLRPFLMIPVEKDSPHYPTDPAAIIRPASLCGLNSRATSSSNSTSTAPPTPVDPGIAEESAISPEEESRKNMEEFLGKIDSSIASTRKHIAESQRNSEFVSSQSDDNIFSSGASMNSSGYYSKPRAYSTASSSSSISSSQQYHYGPSAAASSSTAHHYHKRQSSSGSTASDASQLIVMTQGKRVQSSLQKLEKQQDELFEFVRQLAAGLRSGFKTRLNGLLALLVGSGAERRGQLQYHHYYRYNQEEEGSSKVAGTVV</sequence>
<name>A0ABD1CL64_CULPP</name>
<dbReference type="PANTHER" id="PTHR20932">
    <property type="entry name" value="LYSM AND PUTATIVE PEPTIDOGLYCAN-BINDING DOMAIN-CONTAINING PROTEIN"/>
    <property type="match status" value="1"/>
</dbReference>
<feature type="compositionally biased region" description="Low complexity" evidence="1">
    <location>
        <begin position="140"/>
        <end position="152"/>
    </location>
</feature>
<dbReference type="Gene3D" id="3.10.350.10">
    <property type="entry name" value="LysM domain"/>
    <property type="match status" value="1"/>
</dbReference>
<evidence type="ECO:0000256" key="1">
    <source>
        <dbReference type="SAM" id="MobiDB-lite"/>
    </source>
</evidence>
<proteinExistence type="predicted"/>
<accession>A0ABD1CL64</accession>
<dbReference type="PROSITE" id="PS51782">
    <property type="entry name" value="LYSM"/>
    <property type="match status" value="1"/>
</dbReference>
<reference evidence="3 4" key="1">
    <citation type="submission" date="2024-05" db="EMBL/GenBank/DDBJ databases">
        <title>Culex pipiens pipiens assembly and annotation.</title>
        <authorList>
            <person name="Alout H."/>
            <person name="Durand T."/>
        </authorList>
    </citation>
    <scope>NUCLEOTIDE SEQUENCE [LARGE SCALE GENOMIC DNA]</scope>
    <source>
        <strain evidence="3">HA-2024</strain>
        <tissue evidence="3">Whole body</tissue>
    </source>
</reference>
<dbReference type="InterPro" id="IPR018392">
    <property type="entry name" value="LysM"/>
</dbReference>
<feature type="compositionally biased region" description="Low complexity" evidence="1">
    <location>
        <begin position="268"/>
        <end position="277"/>
    </location>
</feature>
<dbReference type="SUPFAM" id="SSF54106">
    <property type="entry name" value="LysM domain"/>
    <property type="match status" value="1"/>
</dbReference>
<feature type="region of interest" description="Disordered" evidence="1">
    <location>
        <begin position="235"/>
        <end position="277"/>
    </location>
</feature>
<dbReference type="AlphaFoldDB" id="A0ABD1CL64"/>
<feature type="region of interest" description="Disordered" evidence="1">
    <location>
        <begin position="140"/>
        <end position="175"/>
    </location>
</feature>
<feature type="compositionally biased region" description="Polar residues" evidence="1">
    <location>
        <begin position="198"/>
        <end position="211"/>
    </location>
</feature>
<evidence type="ECO:0000259" key="2">
    <source>
        <dbReference type="PROSITE" id="PS51782"/>
    </source>
</evidence>
<comment type="caution">
    <text evidence="3">The sequence shown here is derived from an EMBL/GenBank/DDBJ whole genome shotgun (WGS) entry which is preliminary data.</text>
</comment>
<evidence type="ECO:0000313" key="3">
    <source>
        <dbReference type="EMBL" id="KAL1377129.1"/>
    </source>
</evidence>
<feature type="domain" description="LysM" evidence="2">
    <location>
        <begin position="69"/>
        <end position="113"/>
    </location>
</feature>
<dbReference type="CDD" id="cd00118">
    <property type="entry name" value="LysM"/>
    <property type="match status" value="1"/>
</dbReference>
<keyword evidence="4" id="KW-1185">Reference proteome</keyword>
<evidence type="ECO:0000313" key="4">
    <source>
        <dbReference type="Proteomes" id="UP001562425"/>
    </source>
</evidence>
<protein>
    <recommendedName>
        <fullName evidence="2">LysM domain-containing protein</fullName>
    </recommendedName>
</protein>
<organism evidence="3 4">
    <name type="scientific">Culex pipiens pipiens</name>
    <name type="common">Northern house mosquito</name>
    <dbReference type="NCBI Taxonomy" id="38569"/>
    <lineage>
        <taxon>Eukaryota</taxon>
        <taxon>Metazoa</taxon>
        <taxon>Ecdysozoa</taxon>
        <taxon>Arthropoda</taxon>
        <taxon>Hexapoda</taxon>
        <taxon>Insecta</taxon>
        <taxon>Pterygota</taxon>
        <taxon>Neoptera</taxon>
        <taxon>Endopterygota</taxon>
        <taxon>Diptera</taxon>
        <taxon>Nematocera</taxon>
        <taxon>Culicoidea</taxon>
        <taxon>Culicidae</taxon>
        <taxon>Culicinae</taxon>
        <taxon>Culicini</taxon>
        <taxon>Culex</taxon>
        <taxon>Culex</taxon>
    </lineage>
</organism>
<dbReference type="InterPro" id="IPR045030">
    <property type="entry name" value="LYSM1-4"/>
</dbReference>
<dbReference type="EMBL" id="JBEHCU010011164">
    <property type="protein sequence ID" value="KAL1377129.1"/>
    <property type="molecule type" value="Genomic_DNA"/>
</dbReference>
<dbReference type="PANTHER" id="PTHR20932:SF8">
    <property type="entry name" value="LD22649P"/>
    <property type="match status" value="1"/>
</dbReference>
<feature type="compositionally biased region" description="Low complexity" evidence="1">
    <location>
        <begin position="235"/>
        <end position="244"/>
    </location>
</feature>
<dbReference type="InterPro" id="IPR036779">
    <property type="entry name" value="LysM_dom_sf"/>
</dbReference>
<dbReference type="Proteomes" id="UP001562425">
    <property type="component" value="Unassembled WGS sequence"/>
</dbReference>